<name>A0A8S1DL68_9INSE</name>
<sequence>MEQELERTQEQLVVQIAGRDSVIWSTQRWMMMVSTWQVVSDPHLPPSAATRRVQTSRTEIEREELRIYTLPPPDRRVRYGENNLFVGKECSRVEIGFKVTRQDLI</sequence>
<evidence type="ECO:0000313" key="1">
    <source>
        <dbReference type="EMBL" id="CAB3378774.1"/>
    </source>
</evidence>
<reference evidence="1 2" key="1">
    <citation type="submission" date="2020-04" db="EMBL/GenBank/DDBJ databases">
        <authorList>
            <person name="Alioto T."/>
            <person name="Alioto T."/>
            <person name="Gomez Garrido J."/>
        </authorList>
    </citation>
    <scope>NUCLEOTIDE SEQUENCE [LARGE SCALE GENOMIC DNA]</scope>
</reference>
<dbReference type="EMBL" id="CADEPI010000172">
    <property type="protein sequence ID" value="CAB3378774.1"/>
    <property type="molecule type" value="Genomic_DNA"/>
</dbReference>
<proteinExistence type="predicted"/>
<organism evidence="1 2">
    <name type="scientific">Cloeon dipterum</name>
    <dbReference type="NCBI Taxonomy" id="197152"/>
    <lineage>
        <taxon>Eukaryota</taxon>
        <taxon>Metazoa</taxon>
        <taxon>Ecdysozoa</taxon>
        <taxon>Arthropoda</taxon>
        <taxon>Hexapoda</taxon>
        <taxon>Insecta</taxon>
        <taxon>Pterygota</taxon>
        <taxon>Palaeoptera</taxon>
        <taxon>Ephemeroptera</taxon>
        <taxon>Pisciforma</taxon>
        <taxon>Baetidae</taxon>
        <taxon>Cloeon</taxon>
    </lineage>
</organism>
<evidence type="ECO:0000313" key="2">
    <source>
        <dbReference type="Proteomes" id="UP000494165"/>
    </source>
</evidence>
<gene>
    <name evidence="1" type="ORF">CLODIP_2_CD09354</name>
</gene>
<accession>A0A8S1DL68</accession>
<dbReference type="Proteomes" id="UP000494165">
    <property type="component" value="Unassembled WGS sequence"/>
</dbReference>
<dbReference type="AlphaFoldDB" id="A0A8S1DL68"/>
<keyword evidence="2" id="KW-1185">Reference proteome</keyword>
<protein>
    <submittedName>
        <fullName evidence="1">Uncharacterized protein</fullName>
    </submittedName>
</protein>
<comment type="caution">
    <text evidence="1">The sequence shown here is derived from an EMBL/GenBank/DDBJ whole genome shotgun (WGS) entry which is preliminary data.</text>
</comment>